<evidence type="ECO:0000313" key="3">
    <source>
        <dbReference type="EMBL" id="BAK33417.1"/>
    </source>
</evidence>
<accession>F5XJ91</accession>
<dbReference type="InterPro" id="IPR028994">
    <property type="entry name" value="Integrin_alpha_N"/>
</dbReference>
<dbReference type="HOGENOM" id="CLU_569619_0_0_11"/>
<dbReference type="KEGG" id="mph:MLP_04030"/>
<dbReference type="STRING" id="1032480.MLP_04030"/>
<organism evidence="3 4">
    <name type="scientific">Microlunatus phosphovorus (strain ATCC 700054 / DSM 10555 / JCM 9379 / NBRC 101784 / NCIMB 13414 / VKM Ac-1990 / NM-1)</name>
    <dbReference type="NCBI Taxonomy" id="1032480"/>
    <lineage>
        <taxon>Bacteria</taxon>
        <taxon>Bacillati</taxon>
        <taxon>Actinomycetota</taxon>
        <taxon>Actinomycetes</taxon>
        <taxon>Propionibacteriales</taxon>
        <taxon>Propionibacteriaceae</taxon>
        <taxon>Microlunatus</taxon>
    </lineage>
</organism>
<feature type="signal peptide" evidence="2">
    <location>
        <begin position="1"/>
        <end position="28"/>
    </location>
</feature>
<name>F5XJ91_MICPN</name>
<feature type="region of interest" description="Disordered" evidence="1">
    <location>
        <begin position="25"/>
        <end position="46"/>
    </location>
</feature>
<protein>
    <submittedName>
        <fullName evidence="3">Uncharacterized protein</fullName>
    </submittedName>
</protein>
<proteinExistence type="predicted"/>
<sequence>MRRRRRILGAITAIATLATIGMTGQAPTAESASGCRTPSSDFDADGAPDVAVGIPGRSGKPGAVQVRLSNKGKPHTTTIAGPHGFGTALTSLSSYEAPGDEALCSQLVVGSPEESTRTDLRRSGVVYTYYWSSSAKRFALRNLFEQPGESGARFGAALATEQRGAGQVTSRPGTLYVGSPGRDIDGIPDTGQVTSFWIDADEDPDVHDTHITWLGEPVTDAPESRAALGSSLAAAGGQIAMGMPGFPTRGRAGAGAVLVDIVGTDPDRPGPLLLSQDTDGVPGTAEKGDRFGAAVHLVPGSTPGTTTLLVGSPGEDVGSAVDAGAVTIARISSATADLSGKARTVNQNSAGMAGTSERGDQFGAAVSSMRSGSRTLFLVGAPGEDVGKKRDAGMVQTIGTGKGWTQNSKGVPGHAETGDRMGASLGGSVATGATRSLIGVPGENKNTGGVLIGLPIDRYRPTFVVGKSAGARYGFSVGP</sequence>
<feature type="compositionally biased region" description="Polar residues" evidence="1">
    <location>
        <begin position="25"/>
        <end position="40"/>
    </location>
</feature>
<dbReference type="Proteomes" id="UP000007947">
    <property type="component" value="Chromosome"/>
</dbReference>
<dbReference type="AlphaFoldDB" id="F5XJ91"/>
<feature type="chain" id="PRO_5038936282" evidence="2">
    <location>
        <begin position="29"/>
        <end position="479"/>
    </location>
</feature>
<dbReference type="SUPFAM" id="SSF69318">
    <property type="entry name" value="Integrin alpha N-terminal domain"/>
    <property type="match status" value="1"/>
</dbReference>
<feature type="compositionally biased region" description="Polar residues" evidence="1">
    <location>
        <begin position="398"/>
        <end position="409"/>
    </location>
</feature>
<keyword evidence="2" id="KW-0732">Signal</keyword>
<reference evidence="3 4" key="1">
    <citation type="submission" date="2011-05" db="EMBL/GenBank/DDBJ databases">
        <title>Whole genome sequence of Microlunatus phosphovorus NM-1.</title>
        <authorList>
            <person name="Hosoyama A."/>
            <person name="Sasaki K."/>
            <person name="Harada T."/>
            <person name="Igarashi R."/>
            <person name="Kawakoshi A."/>
            <person name="Sasagawa M."/>
            <person name="Fukada J."/>
            <person name="Nakamura S."/>
            <person name="Katano Y."/>
            <person name="Hanada S."/>
            <person name="Kamagata Y."/>
            <person name="Nakamura N."/>
            <person name="Yamazaki S."/>
            <person name="Fujita N."/>
        </authorList>
    </citation>
    <scope>NUCLEOTIDE SEQUENCE [LARGE SCALE GENOMIC DNA]</scope>
    <source>
        <strain evidence="4">ATCC 700054 / DSM 10555 / JCM 9379 / NBRC 101784 / NCIMB 13414 / VKM Ac-1990 / NM-1</strain>
    </source>
</reference>
<dbReference type="InterPro" id="IPR013519">
    <property type="entry name" value="Int_alpha_beta-p"/>
</dbReference>
<dbReference type="RefSeq" id="WP_013861306.1">
    <property type="nucleotide sequence ID" value="NC_015635.1"/>
</dbReference>
<gene>
    <name evidence="3" type="ordered locus">MLP_04030</name>
</gene>
<evidence type="ECO:0000313" key="4">
    <source>
        <dbReference type="Proteomes" id="UP000007947"/>
    </source>
</evidence>
<evidence type="ECO:0000256" key="2">
    <source>
        <dbReference type="SAM" id="SignalP"/>
    </source>
</evidence>
<feature type="region of interest" description="Disordered" evidence="1">
    <location>
        <begin position="398"/>
        <end position="417"/>
    </location>
</feature>
<evidence type="ECO:0000256" key="1">
    <source>
        <dbReference type="SAM" id="MobiDB-lite"/>
    </source>
</evidence>
<dbReference type="SMART" id="SM00191">
    <property type="entry name" value="Int_alpha"/>
    <property type="match status" value="3"/>
</dbReference>
<dbReference type="OrthoDB" id="344301at2"/>
<dbReference type="Gene3D" id="2.130.10.130">
    <property type="entry name" value="Integrin alpha, N-terminal"/>
    <property type="match status" value="2"/>
</dbReference>
<keyword evidence="4" id="KW-1185">Reference proteome</keyword>
<dbReference type="eggNOG" id="COG5555">
    <property type="taxonomic scope" value="Bacteria"/>
</dbReference>
<dbReference type="EMBL" id="AP012204">
    <property type="protein sequence ID" value="BAK33417.1"/>
    <property type="molecule type" value="Genomic_DNA"/>
</dbReference>